<keyword evidence="1" id="KW-1133">Transmembrane helix</keyword>
<keyword evidence="1" id="KW-0472">Membrane</keyword>
<dbReference type="KEGG" id="xla:121394233"/>
<organism evidence="2 3">
    <name type="scientific">Xenopus laevis</name>
    <name type="common">African clawed frog</name>
    <dbReference type="NCBI Taxonomy" id="8355"/>
    <lineage>
        <taxon>Eukaryota</taxon>
        <taxon>Metazoa</taxon>
        <taxon>Chordata</taxon>
        <taxon>Craniata</taxon>
        <taxon>Vertebrata</taxon>
        <taxon>Euteleostomi</taxon>
        <taxon>Amphibia</taxon>
        <taxon>Batrachia</taxon>
        <taxon>Anura</taxon>
        <taxon>Pipoidea</taxon>
        <taxon>Pipidae</taxon>
        <taxon>Xenopodinae</taxon>
        <taxon>Xenopus</taxon>
        <taxon>Xenopus</taxon>
    </lineage>
</organism>
<accession>A0A8J1KTA8</accession>
<gene>
    <name evidence="3" type="primary">LOC121394233</name>
</gene>
<keyword evidence="2" id="KW-1185">Reference proteome</keyword>
<protein>
    <submittedName>
        <fullName evidence="3">Uncharacterized protein LOC121394233</fullName>
    </submittedName>
</protein>
<evidence type="ECO:0000313" key="3">
    <source>
        <dbReference type="RefSeq" id="XP_041420550.1"/>
    </source>
</evidence>
<dbReference type="GeneID" id="121394233"/>
<name>A0A8J1KTA8_XENLA</name>
<evidence type="ECO:0000313" key="2">
    <source>
        <dbReference type="Proteomes" id="UP000186698"/>
    </source>
</evidence>
<feature type="transmembrane region" description="Helical" evidence="1">
    <location>
        <begin position="725"/>
        <end position="747"/>
    </location>
</feature>
<evidence type="ECO:0000256" key="1">
    <source>
        <dbReference type="SAM" id="Phobius"/>
    </source>
</evidence>
<dbReference type="AlphaFoldDB" id="A0A8J1KTA8"/>
<sequence>MLRDSQMIITRESSYVHGHVSTDYLRTSVMMLKLNCSNSGQVLWNDQTSPGEMEGLYRATVLQVRTDAKDLRYTQLKGSPSIRSFMITIMRDNCVQEVAGYYFVTYAHWDQDTQMVMSDTNPWHWDLVCNGVDTPTVNIWIDGTPMTEEYRNRYVSSDWKDPSGRDINFDINIDGPFKWPFCETVDEGCWTFTQWAYLSKSKPIGKLVLQTGESEQWYPFKGRGQVCVTVVRIPYETEGLQPVKPHSDSCNAPIHQLADPVAPQLSSPWKIITGAKFILFTWRISMEDFRVDHWDHRCGEFIQNQIDMMKGWIEAGQEVRKDDPRRRKFRRKRDLVSMGLGGGGALGVGVLNTMDMEVLKSKLGNVARHAGEGLNTQLDVNQVLEGLQHSHIDATTSLSSALREKFRRLVMGLLEVQDRVQLALACTQVQGELSDNLKHIVSSLHGGHFPFNLRQRVSPFISQFALNHTNWWVVQWHGCRNLTCTTSSLAPVSGQLLQGYSAVNLGVVVGNKTMFHPQLPSEVLTNYLVNVEGCWRKEDAILCQGNQDRVLRHQCWNSEGSCEMKTNPMLSSHLVYLGQGYWCWYQGNNATFIIYGTNCTARGELPPAVYCTLSPILGLDVAEQQRRTLITPEKRLDIRPDVPVRLQKIPLGFSKELKNLLLNFNREEEILQKLHESEKQATIQLVHDQNKIKAIATSLDKDAKVSWWESLFGYSPKATSFFNLLIHPVIILLVLVFIMYMGLWLIYRRVKRLAEKLNRNQTEFHEATRRRLRAQP</sequence>
<keyword evidence="1" id="KW-0812">Transmembrane</keyword>
<proteinExistence type="predicted"/>
<dbReference type="RefSeq" id="XP_041420550.1">
    <property type="nucleotide sequence ID" value="XM_041564616.1"/>
</dbReference>
<dbReference type="Proteomes" id="UP000186698">
    <property type="component" value="Chromosome 5S"/>
</dbReference>
<reference evidence="3" key="1">
    <citation type="submission" date="2025-08" db="UniProtKB">
        <authorList>
            <consortium name="RefSeq"/>
        </authorList>
    </citation>
    <scope>IDENTIFICATION</scope>
    <source>
        <strain evidence="3">J_2021</strain>
        <tissue evidence="3">Erythrocytes</tissue>
    </source>
</reference>